<sequence>MDNGEETNREQNVSRRRQRNDDGDEVPKAKRSRVSRACDQCRLSRDKCDGKSPCQTCTTSGRDCSYTTNPKKRGIQPGYIRTLESALALLFQRDAGAQKFLSGQLSRGPLRQYVKDGNHSEELHAIWTNSSVCKQIDAILSGSPTNDFDASEDQQDGPTNELHASLPDNAATNHSDSFAVADLASTFHQPSHSNQAGDTWNGDAQALIGLPPNFWDLMDHYYAFTHNWLPISEKNDVLKTAYLYPLRGVDQAITQSGIHAELWAIVALSSRQIEPSSLAHRRYTELARSFVPDHSGTFDKGHVRAQILMSLLCVGEGQAAPAWIKIGLASRILTHLGLHRSTSGKDTKDRHLVFGCLAIDNMIGLYLDLPGHLSAIHDLRRARVDEDGLEEWTPWQSPSQPGPNANQGLLNREPGRCLSTFNALVDALRQPEAEPIRHAAIPKTPHQLHLETVRIWVSYKAARVTHQACSDRMYLGTTNTPAMDNPVSESVCTTDDGQYDTEIGHSAISLCQFE</sequence>
<feature type="domain" description="Zn(2)-C6 fungal-type" evidence="3">
    <location>
        <begin position="37"/>
        <end position="66"/>
    </location>
</feature>
<dbReference type="Proteomes" id="UP000809789">
    <property type="component" value="Unassembled WGS sequence"/>
</dbReference>
<evidence type="ECO:0000313" key="4">
    <source>
        <dbReference type="EMBL" id="KAG8631054.1"/>
    </source>
</evidence>
<dbReference type="SMART" id="SM00066">
    <property type="entry name" value="GAL4"/>
    <property type="match status" value="1"/>
</dbReference>
<protein>
    <recommendedName>
        <fullName evidence="3">Zn(2)-C6 fungal-type domain-containing protein</fullName>
    </recommendedName>
</protein>
<evidence type="ECO:0000259" key="3">
    <source>
        <dbReference type="PROSITE" id="PS50048"/>
    </source>
</evidence>
<evidence type="ECO:0000256" key="2">
    <source>
        <dbReference type="SAM" id="MobiDB-lite"/>
    </source>
</evidence>
<dbReference type="GO" id="GO:0000981">
    <property type="term" value="F:DNA-binding transcription factor activity, RNA polymerase II-specific"/>
    <property type="evidence" value="ECO:0007669"/>
    <property type="project" value="InterPro"/>
</dbReference>
<dbReference type="EMBL" id="JAESVG020000001">
    <property type="protein sequence ID" value="KAG8631054.1"/>
    <property type="molecule type" value="Genomic_DNA"/>
</dbReference>
<proteinExistence type="predicted"/>
<dbReference type="Gene3D" id="4.10.240.10">
    <property type="entry name" value="Zn(2)-C6 fungal-type DNA-binding domain"/>
    <property type="match status" value="1"/>
</dbReference>
<evidence type="ECO:0000256" key="1">
    <source>
        <dbReference type="ARBA" id="ARBA00023242"/>
    </source>
</evidence>
<dbReference type="PROSITE" id="PS50048">
    <property type="entry name" value="ZN2_CY6_FUNGAL_2"/>
    <property type="match status" value="1"/>
</dbReference>
<dbReference type="PROSITE" id="PS00463">
    <property type="entry name" value="ZN2_CY6_FUNGAL_1"/>
    <property type="match status" value="1"/>
</dbReference>
<dbReference type="Pfam" id="PF00172">
    <property type="entry name" value="Zn_clus"/>
    <property type="match status" value="1"/>
</dbReference>
<dbReference type="PANTHER" id="PTHR47655">
    <property type="entry name" value="QUINIC ACID UTILIZATION ACTIVATOR"/>
    <property type="match status" value="1"/>
</dbReference>
<feature type="region of interest" description="Disordered" evidence="2">
    <location>
        <begin position="1"/>
        <end position="33"/>
    </location>
</feature>
<feature type="region of interest" description="Disordered" evidence="2">
    <location>
        <begin position="144"/>
        <end position="168"/>
    </location>
</feature>
<dbReference type="OrthoDB" id="3364175at2759"/>
<dbReference type="CDD" id="cd12148">
    <property type="entry name" value="fungal_TF_MHR"/>
    <property type="match status" value="1"/>
</dbReference>
<organism evidence="4 5">
    <name type="scientific">Elsinoe batatas</name>
    <dbReference type="NCBI Taxonomy" id="2601811"/>
    <lineage>
        <taxon>Eukaryota</taxon>
        <taxon>Fungi</taxon>
        <taxon>Dikarya</taxon>
        <taxon>Ascomycota</taxon>
        <taxon>Pezizomycotina</taxon>
        <taxon>Dothideomycetes</taxon>
        <taxon>Dothideomycetidae</taxon>
        <taxon>Myriangiales</taxon>
        <taxon>Elsinoaceae</taxon>
        <taxon>Elsinoe</taxon>
    </lineage>
</organism>
<dbReference type="InterPro" id="IPR001138">
    <property type="entry name" value="Zn2Cys6_DnaBD"/>
</dbReference>
<accession>A0A8K0L7B2</accession>
<dbReference type="InterPro" id="IPR036864">
    <property type="entry name" value="Zn2-C6_fun-type_DNA-bd_sf"/>
</dbReference>
<dbReference type="PANTHER" id="PTHR47655:SF2">
    <property type="entry name" value="QUINIC ACID UTILIZATION ACTIVATOR"/>
    <property type="match status" value="1"/>
</dbReference>
<feature type="region of interest" description="Disordered" evidence="2">
    <location>
        <begin position="391"/>
        <end position="411"/>
    </location>
</feature>
<dbReference type="CDD" id="cd00067">
    <property type="entry name" value="GAL4"/>
    <property type="match status" value="1"/>
</dbReference>
<keyword evidence="5" id="KW-1185">Reference proteome</keyword>
<dbReference type="SUPFAM" id="SSF57701">
    <property type="entry name" value="Zn2/Cys6 DNA-binding domain"/>
    <property type="match status" value="1"/>
</dbReference>
<dbReference type="InterPro" id="IPR052783">
    <property type="entry name" value="Metabolic/Drug-Res_Regulator"/>
</dbReference>
<dbReference type="AlphaFoldDB" id="A0A8K0L7B2"/>
<feature type="compositionally biased region" description="Basic and acidic residues" evidence="2">
    <location>
        <begin position="1"/>
        <end position="28"/>
    </location>
</feature>
<evidence type="ECO:0000313" key="5">
    <source>
        <dbReference type="Proteomes" id="UP000809789"/>
    </source>
</evidence>
<dbReference type="GO" id="GO:0008270">
    <property type="term" value="F:zinc ion binding"/>
    <property type="evidence" value="ECO:0007669"/>
    <property type="project" value="InterPro"/>
</dbReference>
<gene>
    <name evidence="4" type="ORF">KVT40_000194</name>
</gene>
<keyword evidence="1" id="KW-0539">Nucleus</keyword>
<dbReference type="GO" id="GO:0045944">
    <property type="term" value="P:positive regulation of transcription by RNA polymerase II"/>
    <property type="evidence" value="ECO:0007669"/>
    <property type="project" value="TreeGrafter"/>
</dbReference>
<name>A0A8K0L7B2_9PEZI</name>
<reference evidence="4" key="1">
    <citation type="submission" date="2021-07" db="EMBL/GenBank/DDBJ databases">
        <title>Elsinoe batatas strain:CRI-CJ2 Genome sequencing and assembly.</title>
        <authorList>
            <person name="Huang L."/>
        </authorList>
    </citation>
    <scope>NUCLEOTIDE SEQUENCE</scope>
    <source>
        <strain evidence="4">CRI-CJ2</strain>
    </source>
</reference>
<comment type="caution">
    <text evidence="4">The sequence shown here is derived from an EMBL/GenBank/DDBJ whole genome shotgun (WGS) entry which is preliminary data.</text>
</comment>
<feature type="compositionally biased region" description="Polar residues" evidence="2">
    <location>
        <begin position="394"/>
        <end position="409"/>
    </location>
</feature>